<name>A0ACC1XND6_MELAZ</name>
<evidence type="ECO:0000313" key="1">
    <source>
        <dbReference type="EMBL" id="KAJ4712448.1"/>
    </source>
</evidence>
<proteinExistence type="predicted"/>
<comment type="caution">
    <text evidence="1">The sequence shown here is derived from an EMBL/GenBank/DDBJ whole genome shotgun (WGS) entry which is preliminary data.</text>
</comment>
<dbReference type="Proteomes" id="UP001164539">
    <property type="component" value="Chromosome 8"/>
</dbReference>
<accession>A0ACC1XND6</accession>
<gene>
    <name evidence="1" type="ORF">OWV82_014692</name>
</gene>
<dbReference type="EMBL" id="CM051401">
    <property type="protein sequence ID" value="KAJ4712448.1"/>
    <property type="molecule type" value="Genomic_DNA"/>
</dbReference>
<protein>
    <submittedName>
        <fullName evidence="1">Cytochrome P450</fullName>
    </submittedName>
</protein>
<keyword evidence="2" id="KW-1185">Reference proteome</keyword>
<organism evidence="1 2">
    <name type="scientific">Melia azedarach</name>
    <name type="common">Chinaberry tree</name>
    <dbReference type="NCBI Taxonomy" id="155640"/>
    <lineage>
        <taxon>Eukaryota</taxon>
        <taxon>Viridiplantae</taxon>
        <taxon>Streptophyta</taxon>
        <taxon>Embryophyta</taxon>
        <taxon>Tracheophyta</taxon>
        <taxon>Spermatophyta</taxon>
        <taxon>Magnoliopsida</taxon>
        <taxon>eudicotyledons</taxon>
        <taxon>Gunneridae</taxon>
        <taxon>Pentapetalae</taxon>
        <taxon>rosids</taxon>
        <taxon>malvids</taxon>
        <taxon>Sapindales</taxon>
        <taxon>Meliaceae</taxon>
        <taxon>Melia</taxon>
    </lineage>
</organism>
<evidence type="ECO:0000313" key="2">
    <source>
        <dbReference type="Proteomes" id="UP001164539"/>
    </source>
</evidence>
<sequence>MLQFFPVYVFASVLFAIFVIKWSFASSTTQKNLPPSPAKFPILGNLHQLGLYPHRSLQSMARRFGPLMLLHFGRVPVIVVSSADAAREIMKTHDLIFSNRSISAIVERLLYGRKDVSTAPYGEYWRQMRSICVLQLLSNKRVQSFSKVRREEIGLLIKNIESSASLSLPVNLSEMFSSLTSDIICRAAFGRKYSGVEGGRKFEELLSDMMKLLGSFSVGDFIPWLRWVNLVNGLDARVEKVSKEFDKFLDEIIEEHFHGKKRQSDTGGCESIVESCEDGKDFVDVLLEIQKDNMAAGFSFDRISIKALILDMFAGGTDTTYTVLEWVMTELLRHPKILKEVQNEVRRIVGGKQEIEQEDLDKMYYLKAVFKETLRLYPPIPLLIPRESSQDVKIKGYDISAGTMVITNAWTIGRDPTTWDEPNEFKPGRFLNNSIDYKGHDFELIPFGAGRRGCPGILFAMTTNELVLARLVHKFNWSLPGGVRAEDLDMNECNGIAIHRKVPLLAVAIPTS</sequence>
<reference evidence="1 2" key="1">
    <citation type="journal article" date="2023" name="Science">
        <title>Complex scaffold remodeling in plant triterpene biosynthesis.</title>
        <authorList>
            <person name="De La Pena R."/>
            <person name="Hodgson H."/>
            <person name="Liu J.C."/>
            <person name="Stephenson M.J."/>
            <person name="Martin A.C."/>
            <person name="Owen C."/>
            <person name="Harkess A."/>
            <person name="Leebens-Mack J."/>
            <person name="Jimenez L.E."/>
            <person name="Osbourn A."/>
            <person name="Sattely E.S."/>
        </authorList>
    </citation>
    <scope>NUCLEOTIDE SEQUENCE [LARGE SCALE GENOMIC DNA]</scope>
    <source>
        <strain evidence="2">cv. JPN11</strain>
        <tissue evidence="1">Leaf</tissue>
    </source>
</reference>